<keyword evidence="4 5" id="KW-0648">Protein biosynthesis</keyword>
<dbReference type="CDD" id="cd08646">
    <property type="entry name" value="FMT_core_Met-tRNA-FMT_N"/>
    <property type="match status" value="1"/>
</dbReference>
<dbReference type="PANTHER" id="PTHR11138">
    <property type="entry name" value="METHIONYL-TRNA FORMYLTRANSFERASE"/>
    <property type="match status" value="1"/>
</dbReference>
<evidence type="ECO:0000259" key="7">
    <source>
        <dbReference type="Pfam" id="PF02911"/>
    </source>
</evidence>
<gene>
    <name evidence="5" type="primary">fmt</name>
    <name evidence="8" type="ORF">SAMN05660835_00349</name>
</gene>
<dbReference type="SUPFAM" id="SSF50486">
    <property type="entry name" value="FMT C-terminal domain-like"/>
    <property type="match status" value="1"/>
</dbReference>
<dbReference type="InterPro" id="IPR005794">
    <property type="entry name" value="Fmt"/>
</dbReference>
<evidence type="ECO:0000256" key="4">
    <source>
        <dbReference type="ARBA" id="ARBA00022917"/>
    </source>
</evidence>
<dbReference type="InterPro" id="IPR041711">
    <property type="entry name" value="Met-tRNA-FMT_N"/>
</dbReference>
<name>A0A1G6J277_9BACT</name>
<dbReference type="Pfam" id="PF02911">
    <property type="entry name" value="Formyl_trans_C"/>
    <property type="match status" value="1"/>
</dbReference>
<protein>
    <recommendedName>
        <fullName evidence="2 5">Methionyl-tRNA formyltransferase</fullName>
        <ecNumber evidence="2 5">2.1.2.9</ecNumber>
    </recommendedName>
</protein>
<comment type="similarity">
    <text evidence="1 5">Belongs to the Fmt family.</text>
</comment>
<dbReference type="Proteomes" id="UP000199411">
    <property type="component" value="Unassembled WGS sequence"/>
</dbReference>
<reference evidence="9" key="1">
    <citation type="submission" date="2016-10" db="EMBL/GenBank/DDBJ databases">
        <authorList>
            <person name="Varghese N."/>
            <person name="Submissions S."/>
        </authorList>
    </citation>
    <scope>NUCLEOTIDE SEQUENCE [LARGE SCALE GENOMIC DNA]</scope>
    <source>
        <strain evidence="9">DSM 8415</strain>
    </source>
</reference>
<dbReference type="HAMAP" id="MF_00182">
    <property type="entry name" value="Formyl_trans"/>
    <property type="match status" value="1"/>
</dbReference>
<accession>A0A1G6J277</accession>
<dbReference type="InterPro" id="IPR036477">
    <property type="entry name" value="Formyl_transf_N_sf"/>
</dbReference>
<dbReference type="NCBIfam" id="TIGR00460">
    <property type="entry name" value="fmt"/>
    <property type="match status" value="1"/>
</dbReference>
<evidence type="ECO:0000256" key="1">
    <source>
        <dbReference type="ARBA" id="ARBA00010699"/>
    </source>
</evidence>
<evidence type="ECO:0000313" key="9">
    <source>
        <dbReference type="Proteomes" id="UP000199411"/>
    </source>
</evidence>
<organism evidence="8 9">
    <name type="scientific">Desulfurella multipotens</name>
    <dbReference type="NCBI Taxonomy" id="79269"/>
    <lineage>
        <taxon>Bacteria</taxon>
        <taxon>Pseudomonadati</taxon>
        <taxon>Campylobacterota</taxon>
        <taxon>Desulfurellia</taxon>
        <taxon>Desulfurellales</taxon>
        <taxon>Desulfurellaceae</taxon>
        <taxon>Desulfurella</taxon>
    </lineage>
</organism>
<comment type="function">
    <text evidence="5">Attaches a formyl group to the free amino group of methionyl-tRNA(fMet). The formyl group appears to play a dual role in the initiator identity of N-formylmethionyl-tRNA by promoting its recognition by IF2 and preventing the misappropriation of this tRNA by the elongation apparatus.</text>
</comment>
<dbReference type="InterPro" id="IPR011034">
    <property type="entry name" value="Formyl_transferase-like_C_sf"/>
</dbReference>
<dbReference type="AlphaFoldDB" id="A0A1G6J277"/>
<keyword evidence="3 5" id="KW-0808">Transferase</keyword>
<dbReference type="Pfam" id="PF00551">
    <property type="entry name" value="Formyl_trans_N"/>
    <property type="match status" value="1"/>
</dbReference>
<sequence length="303" mass="33767">MNIAFFGTSDIGIETLKSINEHFSVKAVITTKDKKGKRNKILIESPIKKQAIELGLNFFQPEKFDDNFLSQIKDCQMGILFSYGKIIPQNVIDAFKYGILNIHPSILPKYRGASPIISALLNGDLYTGISIIKLTKDLDAGDCLMQKIIEITPDDNNITLSNRISYLASQMIICAIEFYKDGLLKPKPQKGNISYTKKFNKNDALINFETDDACFAVRKVKAFAGYLDAFFYYNSKIYKILKASVCDLSATPATVVKVSKNSLIIACKNKSISIEQIKPEGKNAMSIEAFLAGHKFQCGQKIT</sequence>
<dbReference type="GO" id="GO:0005829">
    <property type="term" value="C:cytosol"/>
    <property type="evidence" value="ECO:0007669"/>
    <property type="project" value="TreeGrafter"/>
</dbReference>
<dbReference type="SUPFAM" id="SSF53328">
    <property type="entry name" value="Formyltransferase"/>
    <property type="match status" value="1"/>
</dbReference>
<evidence type="ECO:0000259" key="6">
    <source>
        <dbReference type="Pfam" id="PF00551"/>
    </source>
</evidence>
<feature type="domain" description="Formyl transferase N-terminal" evidence="6">
    <location>
        <begin position="2"/>
        <end position="175"/>
    </location>
</feature>
<comment type="catalytic activity">
    <reaction evidence="5">
        <text>L-methionyl-tRNA(fMet) + (6R)-10-formyltetrahydrofolate = N-formyl-L-methionyl-tRNA(fMet) + (6S)-5,6,7,8-tetrahydrofolate + H(+)</text>
        <dbReference type="Rhea" id="RHEA:24380"/>
        <dbReference type="Rhea" id="RHEA-COMP:9952"/>
        <dbReference type="Rhea" id="RHEA-COMP:9953"/>
        <dbReference type="ChEBI" id="CHEBI:15378"/>
        <dbReference type="ChEBI" id="CHEBI:57453"/>
        <dbReference type="ChEBI" id="CHEBI:78530"/>
        <dbReference type="ChEBI" id="CHEBI:78844"/>
        <dbReference type="ChEBI" id="CHEBI:195366"/>
        <dbReference type="EC" id="2.1.2.9"/>
    </reaction>
</comment>
<dbReference type="EC" id="2.1.2.9" evidence="2 5"/>
<dbReference type="InterPro" id="IPR005793">
    <property type="entry name" value="Formyl_trans_C"/>
</dbReference>
<dbReference type="PANTHER" id="PTHR11138:SF5">
    <property type="entry name" value="METHIONYL-TRNA FORMYLTRANSFERASE, MITOCHONDRIAL"/>
    <property type="match status" value="1"/>
</dbReference>
<feature type="domain" description="Formyl transferase C-terminal" evidence="7">
    <location>
        <begin position="199"/>
        <end position="294"/>
    </location>
</feature>
<dbReference type="GO" id="GO:0004479">
    <property type="term" value="F:methionyl-tRNA formyltransferase activity"/>
    <property type="evidence" value="ECO:0007669"/>
    <property type="project" value="UniProtKB-UniRule"/>
</dbReference>
<dbReference type="CDD" id="cd08704">
    <property type="entry name" value="Met_tRNA_FMT_C"/>
    <property type="match status" value="1"/>
</dbReference>
<dbReference type="InterPro" id="IPR002376">
    <property type="entry name" value="Formyl_transf_N"/>
</dbReference>
<dbReference type="EMBL" id="FMYU01000002">
    <property type="protein sequence ID" value="SDC12096.1"/>
    <property type="molecule type" value="Genomic_DNA"/>
</dbReference>
<dbReference type="OrthoDB" id="9802815at2"/>
<dbReference type="InterPro" id="IPR044135">
    <property type="entry name" value="Met-tRNA-FMT_C"/>
</dbReference>
<dbReference type="RefSeq" id="WP_092127744.1">
    <property type="nucleotide sequence ID" value="NZ_FMYU01000002.1"/>
</dbReference>
<evidence type="ECO:0000313" key="8">
    <source>
        <dbReference type="EMBL" id="SDC12096.1"/>
    </source>
</evidence>
<evidence type="ECO:0000256" key="5">
    <source>
        <dbReference type="HAMAP-Rule" id="MF_00182"/>
    </source>
</evidence>
<evidence type="ECO:0000256" key="2">
    <source>
        <dbReference type="ARBA" id="ARBA00012261"/>
    </source>
</evidence>
<proteinExistence type="inferred from homology"/>
<feature type="binding site" evidence="5">
    <location>
        <begin position="105"/>
        <end position="108"/>
    </location>
    <ligand>
        <name>(6S)-5,6,7,8-tetrahydrofolate</name>
        <dbReference type="ChEBI" id="CHEBI:57453"/>
    </ligand>
</feature>
<evidence type="ECO:0000256" key="3">
    <source>
        <dbReference type="ARBA" id="ARBA00022679"/>
    </source>
</evidence>
<dbReference type="Gene3D" id="3.40.50.12230">
    <property type="match status" value="1"/>
</dbReference>
<keyword evidence="9" id="KW-1185">Reference proteome</keyword>